<keyword evidence="1" id="KW-1133">Transmembrane helix</keyword>
<name>A0AAC9GIR3_9FLAO</name>
<sequence>MKKRDGQTVPTQLMNNMKKISDFFANNWAPLVIGFFCFGVYIYFALAGNRICDCETTENYKSTTSGSRSSYNHFYHK</sequence>
<organism evidence="2 3">
    <name type="scientific">Flavobacterium anhuiense</name>
    <dbReference type="NCBI Taxonomy" id="459526"/>
    <lineage>
        <taxon>Bacteria</taxon>
        <taxon>Pseudomonadati</taxon>
        <taxon>Bacteroidota</taxon>
        <taxon>Flavobacteriia</taxon>
        <taxon>Flavobacteriales</taxon>
        <taxon>Flavobacteriaceae</taxon>
        <taxon>Flavobacterium</taxon>
    </lineage>
</organism>
<reference evidence="2 3" key="1">
    <citation type="submission" date="2016-08" db="EMBL/GenBank/DDBJ databases">
        <title>Complete genome sequence of Flavobacterium johnsoniae strain GSE09, a volatile-producing biocontrol agent isolated from cucumber (Cucumis sativus).</title>
        <authorList>
            <person name="Jeong J.-J."/>
            <person name="Oh J.Y."/>
            <person name="Jim Y.J."/>
            <person name="Sang M.K."/>
            <person name="Kim K.D."/>
        </authorList>
    </citation>
    <scope>NUCLEOTIDE SEQUENCE [LARGE SCALE GENOMIC DNA]</scope>
    <source>
        <strain evidence="2 3">GSE09</strain>
    </source>
</reference>
<dbReference type="AlphaFoldDB" id="A0AAC9GIR3"/>
<evidence type="ECO:0000313" key="3">
    <source>
        <dbReference type="Proteomes" id="UP000093276"/>
    </source>
</evidence>
<feature type="transmembrane region" description="Helical" evidence="1">
    <location>
        <begin position="23"/>
        <end position="44"/>
    </location>
</feature>
<gene>
    <name evidence="2" type="ORF">BB050_01345</name>
</gene>
<dbReference type="EMBL" id="CP016907">
    <property type="protein sequence ID" value="AOC94476.1"/>
    <property type="molecule type" value="Genomic_DNA"/>
</dbReference>
<protein>
    <submittedName>
        <fullName evidence="2">Uncharacterized protein</fullName>
    </submittedName>
</protein>
<evidence type="ECO:0000313" key="2">
    <source>
        <dbReference type="EMBL" id="AOC94476.1"/>
    </source>
</evidence>
<dbReference type="Proteomes" id="UP000093276">
    <property type="component" value="Chromosome"/>
</dbReference>
<dbReference type="KEGG" id="fjg:BB050_01345"/>
<accession>A0AAC9GIR3</accession>
<keyword evidence="1" id="KW-0472">Membrane</keyword>
<proteinExistence type="predicted"/>
<keyword evidence="1" id="KW-0812">Transmembrane</keyword>
<evidence type="ECO:0000256" key="1">
    <source>
        <dbReference type="SAM" id="Phobius"/>
    </source>
</evidence>